<gene>
    <name evidence="5" type="ORF">AB4Y30_16610</name>
</gene>
<dbReference type="Pfam" id="PF00440">
    <property type="entry name" value="TetR_N"/>
    <property type="match status" value="1"/>
</dbReference>
<dbReference type="PRINTS" id="PR00455">
    <property type="entry name" value="HTHTETR"/>
</dbReference>
<accession>A0AB39HQW0</accession>
<evidence type="ECO:0000259" key="4">
    <source>
        <dbReference type="PROSITE" id="PS50977"/>
    </source>
</evidence>
<evidence type="ECO:0000256" key="2">
    <source>
        <dbReference type="ARBA" id="ARBA00023125"/>
    </source>
</evidence>
<organism evidence="5">
    <name type="scientific">Ornithinibacillus sp. 4-3</name>
    <dbReference type="NCBI Taxonomy" id="3231488"/>
    <lineage>
        <taxon>Bacteria</taxon>
        <taxon>Bacillati</taxon>
        <taxon>Bacillota</taxon>
        <taxon>Bacilli</taxon>
        <taxon>Bacillales</taxon>
        <taxon>Bacillaceae</taxon>
        <taxon>Ornithinibacillus</taxon>
    </lineage>
</organism>
<evidence type="ECO:0000313" key="5">
    <source>
        <dbReference type="EMBL" id="XDK32606.1"/>
    </source>
</evidence>
<dbReference type="SUPFAM" id="SSF46689">
    <property type="entry name" value="Homeodomain-like"/>
    <property type="match status" value="1"/>
</dbReference>
<dbReference type="RefSeq" id="WP_368653294.1">
    <property type="nucleotide sequence ID" value="NZ_CP162599.1"/>
</dbReference>
<dbReference type="InterPro" id="IPR009057">
    <property type="entry name" value="Homeodomain-like_sf"/>
</dbReference>
<dbReference type="AlphaFoldDB" id="A0AB39HQW0"/>
<dbReference type="PROSITE" id="PS50977">
    <property type="entry name" value="HTH_TETR_2"/>
    <property type="match status" value="1"/>
</dbReference>
<keyword evidence="1" id="KW-0678">Repressor</keyword>
<feature type="DNA-binding region" description="H-T-H motif" evidence="3">
    <location>
        <begin position="24"/>
        <end position="43"/>
    </location>
</feature>
<protein>
    <submittedName>
        <fullName evidence="5">TetR/AcrR family transcriptional regulator</fullName>
    </submittedName>
</protein>
<feature type="domain" description="HTH tetR-type" evidence="4">
    <location>
        <begin position="1"/>
        <end position="61"/>
    </location>
</feature>
<dbReference type="PANTHER" id="PTHR43479">
    <property type="entry name" value="ACREF/ENVCD OPERON REPRESSOR-RELATED"/>
    <property type="match status" value="1"/>
</dbReference>
<name>A0AB39HQW0_9BACI</name>
<dbReference type="PANTHER" id="PTHR43479:SF22">
    <property type="entry name" value="TRANSCRIPTIONAL REGULATOR, TETR FAMILY"/>
    <property type="match status" value="1"/>
</dbReference>
<keyword evidence="2 3" id="KW-0238">DNA-binding</keyword>
<dbReference type="Gene3D" id="1.10.357.10">
    <property type="entry name" value="Tetracycline Repressor, domain 2"/>
    <property type="match status" value="1"/>
</dbReference>
<dbReference type="EMBL" id="CP162599">
    <property type="protein sequence ID" value="XDK32606.1"/>
    <property type="molecule type" value="Genomic_DNA"/>
</dbReference>
<dbReference type="GO" id="GO:0003677">
    <property type="term" value="F:DNA binding"/>
    <property type="evidence" value="ECO:0007669"/>
    <property type="project" value="UniProtKB-UniRule"/>
</dbReference>
<dbReference type="InterPro" id="IPR050624">
    <property type="entry name" value="HTH-type_Tx_Regulator"/>
</dbReference>
<reference evidence="5" key="1">
    <citation type="submission" date="2024-07" db="EMBL/GenBank/DDBJ databases">
        <title>Halotolerant mesophilic bacterium Ornithinibacillus sp. 4-3, sp. nov., isolated from soil.</title>
        <authorList>
            <person name="Sidarenka A.V."/>
            <person name="Guliayeva D.E."/>
            <person name="Leanovich S.I."/>
            <person name="Hileuskaya K.S."/>
            <person name="Akhremchuk A.E."/>
            <person name="Sikolenko M.A."/>
            <person name="Valentovich L.N."/>
        </authorList>
    </citation>
    <scope>NUCLEOTIDE SEQUENCE</scope>
    <source>
        <strain evidence="5">4-3</strain>
    </source>
</reference>
<dbReference type="InterPro" id="IPR001647">
    <property type="entry name" value="HTH_TetR"/>
</dbReference>
<proteinExistence type="predicted"/>
<evidence type="ECO:0000256" key="3">
    <source>
        <dbReference type="PROSITE-ProRule" id="PRU00335"/>
    </source>
</evidence>
<evidence type="ECO:0000256" key="1">
    <source>
        <dbReference type="ARBA" id="ARBA00022491"/>
    </source>
</evidence>
<sequence length="278" mass="32629">MIKKQIIMDNALELFAKQGFEATSVQQITEKSGISKGAFYLSFKSKSELIISLIDHFMMQIVSDIDHVVKNESEEKLLYEFYYVIYTFFNKNANLAHLFVTEQTKTVNEPLIMKMRSYEKLIEKSIVQMINRLYKDMKDSITYDLMFCIKNFMGLYSEVILFSNNNKEIDFDLLIRSLVEKTNILAKEITIPFISEEDVIILEEKNTEEVTTPELIQLIDQSLKEIDDGVEKDSLQLLKQEIVEPNLHPAIIKGLIENIQKHKHWKWIAYLLSQYFEE</sequence>